<evidence type="ECO:0000313" key="1">
    <source>
        <dbReference type="EMBL" id="EFJ39180.1"/>
    </source>
</evidence>
<accession>D8UM69</accession>
<name>D8UM69_VOLCA</name>
<feature type="non-terminal residue" evidence="1">
    <location>
        <position position="102"/>
    </location>
</feature>
<proteinExistence type="predicted"/>
<reference evidence="1 2" key="1">
    <citation type="journal article" date="2010" name="Science">
        <title>Genomic analysis of organismal complexity in the multicellular green alga Volvox carteri.</title>
        <authorList>
            <person name="Prochnik S.E."/>
            <person name="Umen J."/>
            <person name="Nedelcu A.M."/>
            <person name="Hallmann A."/>
            <person name="Miller S.M."/>
            <person name="Nishii I."/>
            <person name="Ferris P."/>
            <person name="Kuo A."/>
            <person name="Mitros T."/>
            <person name="Fritz-Laylin L.K."/>
            <person name="Hellsten U."/>
            <person name="Chapman J."/>
            <person name="Simakov O."/>
            <person name="Rensing S.A."/>
            <person name="Terry A."/>
            <person name="Pangilinan J."/>
            <person name="Kapitonov V."/>
            <person name="Jurka J."/>
            <person name="Salamov A."/>
            <person name="Shapiro H."/>
            <person name="Schmutz J."/>
            <person name="Grimwood J."/>
            <person name="Lindquist E."/>
            <person name="Lucas S."/>
            <person name="Grigoriev I.V."/>
            <person name="Schmitt R."/>
            <person name="Kirk D."/>
            <person name="Rokhsar D.S."/>
        </authorList>
    </citation>
    <scope>NUCLEOTIDE SEQUENCE [LARGE SCALE GENOMIC DNA]</scope>
    <source>
        <strain evidence="2">f. Nagariensis / Eve</strain>
    </source>
</reference>
<gene>
    <name evidence="1" type="ORF">VOLCADRAFT_101276</name>
</gene>
<organism evidence="2">
    <name type="scientific">Volvox carteri f. nagariensis</name>
    <dbReference type="NCBI Taxonomy" id="3068"/>
    <lineage>
        <taxon>Eukaryota</taxon>
        <taxon>Viridiplantae</taxon>
        <taxon>Chlorophyta</taxon>
        <taxon>core chlorophytes</taxon>
        <taxon>Chlorophyceae</taxon>
        <taxon>CS clade</taxon>
        <taxon>Chlamydomonadales</taxon>
        <taxon>Volvocaceae</taxon>
        <taxon>Volvox</taxon>
    </lineage>
</organism>
<dbReference type="AlphaFoldDB" id="D8UM69"/>
<dbReference type="KEGG" id="vcn:VOLCADRAFT_101276"/>
<evidence type="ECO:0000313" key="2">
    <source>
        <dbReference type="Proteomes" id="UP000001058"/>
    </source>
</evidence>
<dbReference type="RefSeq" id="XP_002959755.1">
    <property type="nucleotide sequence ID" value="XM_002959709.1"/>
</dbReference>
<sequence length="102" mass="11904">MVRLFGRYKNWGNIPKFFNMRKYTWCIRQWGMTDLTTTGPKESFVKTVRKAWEFTNKHPDTVDKQANEAAWGMEGAKYLQQCLTEQLVAAWGVSAQDLDHAK</sequence>
<protein>
    <submittedName>
        <fullName evidence="1">Uncharacterized protein</fullName>
    </submittedName>
</protein>
<dbReference type="GeneID" id="9614711"/>
<dbReference type="OrthoDB" id="560387at2759"/>
<keyword evidence="2" id="KW-1185">Reference proteome</keyword>
<dbReference type="InParanoid" id="D8UM69"/>
<dbReference type="Proteomes" id="UP000001058">
    <property type="component" value="Unassembled WGS sequence"/>
</dbReference>
<dbReference type="EMBL" id="GL378887">
    <property type="protein sequence ID" value="EFJ39180.1"/>
    <property type="molecule type" value="Genomic_DNA"/>
</dbReference>